<evidence type="ECO:0000256" key="2">
    <source>
        <dbReference type="SAM" id="MobiDB-lite"/>
    </source>
</evidence>
<evidence type="ECO:0000313" key="4">
    <source>
        <dbReference type="Proteomes" id="UP000728185"/>
    </source>
</evidence>
<dbReference type="OrthoDB" id="18648at2759"/>
<evidence type="ECO:0000256" key="1">
    <source>
        <dbReference type="RuleBase" id="RU368069"/>
    </source>
</evidence>
<comment type="function">
    <text evidence="1">As a component of the GATOR1 complex functions as an inhibitor of the amino acid-sensing branch of the TORC1 pathway.</text>
</comment>
<protein>
    <recommendedName>
        <fullName evidence="1">GATOR complex protein NPRL3</fullName>
    </recommendedName>
    <alternativeName>
        <fullName evidence="1">Nitrogen permease regulator 3-like protein</fullName>
    </alternativeName>
</protein>
<comment type="caution">
    <text evidence="3">The sequence shown here is derived from an EMBL/GenBank/DDBJ whole genome shotgun (WGS) entry which is preliminary data.</text>
</comment>
<name>A0A8E0S5M9_9TREM</name>
<dbReference type="Pfam" id="PF03666">
    <property type="entry name" value="NPR3"/>
    <property type="match status" value="1"/>
</dbReference>
<feature type="compositionally biased region" description="Basic and acidic residues" evidence="2">
    <location>
        <begin position="118"/>
        <end position="129"/>
    </location>
</feature>
<gene>
    <name evidence="3" type="ORF">FBUS_04562</name>
</gene>
<dbReference type="GO" id="GO:0005764">
    <property type="term" value="C:lysosome"/>
    <property type="evidence" value="ECO:0007669"/>
    <property type="project" value="UniProtKB-SubCell"/>
</dbReference>
<dbReference type="InterPro" id="IPR005365">
    <property type="entry name" value="Npr3"/>
</dbReference>
<comment type="subcellular location">
    <subcellularLocation>
        <location evidence="1">Lysosome</location>
    </subcellularLocation>
</comment>
<dbReference type="GO" id="GO:1904262">
    <property type="term" value="P:negative regulation of TORC1 signaling"/>
    <property type="evidence" value="ECO:0007669"/>
    <property type="project" value="TreeGrafter"/>
</dbReference>
<accession>A0A8E0S5M9</accession>
<dbReference type="GO" id="GO:1990130">
    <property type="term" value="C:GATOR1 complex"/>
    <property type="evidence" value="ECO:0007669"/>
    <property type="project" value="UniProtKB-UniRule"/>
</dbReference>
<dbReference type="GO" id="GO:0038202">
    <property type="term" value="P:TORC1 signaling"/>
    <property type="evidence" value="ECO:0007669"/>
    <property type="project" value="TreeGrafter"/>
</dbReference>
<feature type="compositionally biased region" description="Basic and acidic residues" evidence="2">
    <location>
        <begin position="174"/>
        <end position="189"/>
    </location>
</feature>
<organism evidence="3 4">
    <name type="scientific">Fasciolopsis buskii</name>
    <dbReference type="NCBI Taxonomy" id="27845"/>
    <lineage>
        <taxon>Eukaryota</taxon>
        <taxon>Metazoa</taxon>
        <taxon>Spiralia</taxon>
        <taxon>Lophotrochozoa</taxon>
        <taxon>Platyhelminthes</taxon>
        <taxon>Trematoda</taxon>
        <taxon>Digenea</taxon>
        <taxon>Plagiorchiida</taxon>
        <taxon>Echinostomata</taxon>
        <taxon>Echinostomatoidea</taxon>
        <taxon>Fasciolidae</taxon>
        <taxon>Fasciolopsis</taxon>
    </lineage>
</organism>
<reference evidence="3" key="1">
    <citation type="submission" date="2019-05" db="EMBL/GenBank/DDBJ databases">
        <title>Annotation for the trematode Fasciolopsis buski.</title>
        <authorList>
            <person name="Choi Y.-J."/>
        </authorList>
    </citation>
    <scope>NUCLEOTIDE SEQUENCE</scope>
    <source>
        <strain evidence="3">HT</strain>
        <tissue evidence="3">Whole worm</tissue>
    </source>
</reference>
<feature type="region of interest" description="Disordered" evidence="2">
    <location>
        <begin position="107"/>
        <end position="190"/>
    </location>
</feature>
<dbReference type="GO" id="GO:0010508">
    <property type="term" value="P:positive regulation of autophagy"/>
    <property type="evidence" value="ECO:0007669"/>
    <property type="project" value="TreeGrafter"/>
</dbReference>
<dbReference type="PANTHER" id="PTHR13153">
    <property type="entry name" value="CGTHBA PROTEIN -14 GENE PROTEIN"/>
    <property type="match status" value="1"/>
</dbReference>
<dbReference type="EMBL" id="LUCM01001611">
    <property type="protein sequence ID" value="KAA0198612.1"/>
    <property type="molecule type" value="Genomic_DNA"/>
</dbReference>
<proteinExistence type="inferred from homology"/>
<dbReference type="GO" id="GO:0034198">
    <property type="term" value="P:cellular response to amino acid starvation"/>
    <property type="evidence" value="ECO:0007669"/>
    <property type="project" value="UniProtKB-UniRule"/>
</dbReference>
<evidence type="ECO:0000313" key="3">
    <source>
        <dbReference type="EMBL" id="KAA0198612.1"/>
    </source>
</evidence>
<dbReference type="Proteomes" id="UP000728185">
    <property type="component" value="Unassembled WGS sequence"/>
</dbReference>
<dbReference type="PANTHER" id="PTHR13153:SF5">
    <property type="entry name" value="GATOR COMPLEX PROTEIN NPRL3"/>
    <property type="match status" value="1"/>
</dbReference>
<keyword evidence="1" id="KW-0458">Lysosome</keyword>
<sequence>MKLDNHIFIGALFNVTGGPNEVTGLDSDTESYASSTSRVGHSLISFGIVFAMDASAPPSVLSHYAELARLTGTQIRRAELVFHYLSNQRNIIISTVDRTSPGLGYGEDLGFSNNPIKSDTDSSRLDPDCQQRLFRSSSSRRSHRSCCGGLPNSNIPGGPSSLVRPSAISSPDKTSADHSADRSPRHSDFPMETTLDQLARLSSLCAELKHILDSLCQTGHVAVMIHNLYPVYFCLPHLAYTLTREPSQLLIPAIRPAAVWRAMDRIRPYHALILLPRKEELINQHIPPDINATMFDFVNDLSPTLSLHNMSVRMHSQLHCLSLALWLIYRGHALIVYPIVANNTYVLSPHVNAWFGPQLIGQFAGMFPTVNLAALLASFSTGLTLKDYISTDPNNSRVNGSVSTANPTKSEDIDEAEHLWANLSYTHKVELISWLLRRRLIIQIHIYVFSTLLTLNDSVTEKKLTNSTKSKCTCTVENTHPTTGASQHGCFEELDKINFQLDQIVPQSVSSSVPEDLVRELCQLFPESSRVKHVQTILLHPGATQNLTLLRLFCRILPRLPAHLEELMFVESVDRITLVDCVERFNPILCTARLPDPVTACFAGIDWPE</sequence>
<keyword evidence="4" id="KW-1185">Reference proteome</keyword>
<dbReference type="AlphaFoldDB" id="A0A8E0S5M9"/>
<keyword evidence="1" id="KW-0732">Signal</keyword>
<comment type="similarity">
    <text evidence="1">Belongs to the NPR3 family.</text>
</comment>